<evidence type="ECO:0000313" key="6">
    <source>
        <dbReference type="EMBL" id="KAL1408651.1"/>
    </source>
</evidence>
<evidence type="ECO:0000256" key="2">
    <source>
        <dbReference type="ARBA" id="ARBA00022692"/>
    </source>
</evidence>
<reference evidence="6 7" key="1">
    <citation type="submission" date="2023-08" db="EMBL/GenBank/DDBJ databases">
        <title>Annotated Genome Sequence of Vanrija albida AlHP1.</title>
        <authorList>
            <person name="Herzog R."/>
        </authorList>
    </citation>
    <scope>NUCLEOTIDE SEQUENCE [LARGE SCALE GENOMIC DNA]</scope>
    <source>
        <strain evidence="6 7">AlHP1</strain>
    </source>
</reference>
<dbReference type="EMBL" id="JBBXJM010000004">
    <property type="protein sequence ID" value="KAL1408651.1"/>
    <property type="molecule type" value="Genomic_DNA"/>
</dbReference>
<evidence type="ECO:0000313" key="7">
    <source>
        <dbReference type="Proteomes" id="UP001565368"/>
    </source>
</evidence>
<evidence type="ECO:0000256" key="4">
    <source>
        <dbReference type="ARBA" id="ARBA00023136"/>
    </source>
</evidence>
<keyword evidence="4 5" id="KW-0472">Membrane</keyword>
<dbReference type="RefSeq" id="XP_069208595.1">
    <property type="nucleotide sequence ID" value="XM_069353953.1"/>
</dbReference>
<comment type="caution">
    <text evidence="6">The sequence shown here is derived from an EMBL/GenBank/DDBJ whole genome shotgun (WGS) entry which is preliminary data.</text>
</comment>
<dbReference type="PANTHER" id="PTHR31465:SF9">
    <property type="entry name" value="SPHINGOID LONG-CHAIN BASE TRANSPORTER RSB1"/>
    <property type="match status" value="1"/>
</dbReference>
<protein>
    <submittedName>
        <fullName evidence="6">Uncharacterized protein</fullName>
    </submittedName>
</protein>
<dbReference type="GeneID" id="95986507"/>
<keyword evidence="2 5" id="KW-0812">Transmembrane</keyword>
<feature type="transmembrane region" description="Helical" evidence="5">
    <location>
        <begin position="264"/>
        <end position="285"/>
    </location>
</feature>
<evidence type="ECO:0000256" key="3">
    <source>
        <dbReference type="ARBA" id="ARBA00022989"/>
    </source>
</evidence>
<sequence>MSFTQSCTNYTCNPVVGSPNLASGEVEYTAYGYMVNHGSVYAFLVLFCLSFGVHVLQTAYYRKIYTLFTLGMGCGRESAWGGRLWSIQTTDWVPALGGYWEENGSGFIMQIVCLVIAPTFFSAANYIFLGNLVRETGGRYTSITPASISWLFTFADFICLVIQGIGGGITGTANEYDQLKNGMNIMAIGVIAQMVVTVIFIVLFAEFAWRYKASRPARRQRDLLIWAKWLRCCGRRKSQAVAAGEEEKEGEVAAPGSSEPSRRLMWIAQAVLAFATVLIIIRSVYRAIELLSFSNHNKSSSIYYNQAAFIALDAAMMFILVLTYNIVHPGLINGRPLF</sequence>
<comment type="subcellular location">
    <subcellularLocation>
        <location evidence="1">Membrane</location>
        <topology evidence="1">Multi-pass membrane protein</topology>
    </subcellularLocation>
</comment>
<dbReference type="InterPro" id="IPR007568">
    <property type="entry name" value="RTA1"/>
</dbReference>
<feature type="transmembrane region" description="Helical" evidence="5">
    <location>
        <begin position="305"/>
        <end position="327"/>
    </location>
</feature>
<gene>
    <name evidence="6" type="ORF">Q8F55_005464</name>
</gene>
<feature type="transmembrane region" description="Helical" evidence="5">
    <location>
        <begin position="40"/>
        <end position="60"/>
    </location>
</feature>
<keyword evidence="3 5" id="KW-1133">Transmembrane helix</keyword>
<feature type="transmembrane region" description="Helical" evidence="5">
    <location>
        <begin position="150"/>
        <end position="173"/>
    </location>
</feature>
<proteinExistence type="predicted"/>
<dbReference type="PANTHER" id="PTHR31465">
    <property type="entry name" value="PROTEIN RTA1-RELATED"/>
    <property type="match status" value="1"/>
</dbReference>
<keyword evidence="7" id="KW-1185">Reference proteome</keyword>
<organism evidence="6 7">
    <name type="scientific">Vanrija albida</name>
    <dbReference type="NCBI Taxonomy" id="181172"/>
    <lineage>
        <taxon>Eukaryota</taxon>
        <taxon>Fungi</taxon>
        <taxon>Dikarya</taxon>
        <taxon>Basidiomycota</taxon>
        <taxon>Agaricomycotina</taxon>
        <taxon>Tremellomycetes</taxon>
        <taxon>Trichosporonales</taxon>
        <taxon>Trichosporonaceae</taxon>
        <taxon>Vanrija</taxon>
    </lineage>
</organism>
<name>A0ABR3Q1X0_9TREE</name>
<dbReference type="Proteomes" id="UP001565368">
    <property type="component" value="Unassembled WGS sequence"/>
</dbReference>
<evidence type="ECO:0000256" key="5">
    <source>
        <dbReference type="SAM" id="Phobius"/>
    </source>
</evidence>
<dbReference type="Pfam" id="PF04479">
    <property type="entry name" value="RTA1"/>
    <property type="match status" value="1"/>
</dbReference>
<feature type="transmembrane region" description="Helical" evidence="5">
    <location>
        <begin position="107"/>
        <end position="129"/>
    </location>
</feature>
<accession>A0ABR3Q1X0</accession>
<feature type="transmembrane region" description="Helical" evidence="5">
    <location>
        <begin position="185"/>
        <end position="209"/>
    </location>
</feature>
<evidence type="ECO:0000256" key="1">
    <source>
        <dbReference type="ARBA" id="ARBA00004141"/>
    </source>
</evidence>